<feature type="domain" description="Activator of Hsp90 ATPase homologue 1/2-like C-terminal" evidence="2">
    <location>
        <begin position="178"/>
        <end position="292"/>
    </location>
</feature>
<evidence type="ECO:0000313" key="4">
    <source>
        <dbReference type="Proteomes" id="UP000432350"/>
    </source>
</evidence>
<dbReference type="AlphaFoldDB" id="A0A654DHI2"/>
<dbReference type="Proteomes" id="UP000432350">
    <property type="component" value="Unassembled WGS sequence"/>
</dbReference>
<dbReference type="EMBL" id="CABWMV010000025">
    <property type="protein sequence ID" value="VXD05421.1"/>
    <property type="molecule type" value="Genomic_DNA"/>
</dbReference>
<sequence length="308" mass="36001">MMKKEDFKMSITVDAGAQRVFEAINNVRGWWSQNIEGPTAALHDEFIYHYQDVHRCRIRIETMETDRKVAWRVLENYFKFTQDEREWTNSSIIFDIVEDVGTTTLHFTHRGLNSQMECYKVCHDAWTYYIADSLRQLILTGMGQPTPKEEIALDAMEENRIPHDPGTKSIYHRLLIETPVETVYKALTTAEGLAGWWTPDTKAKPEIGAILRFGFGPSYFKNMEVIALKPYSRVEWRCVKAFEEWIGTTLTFELEPQQKGCMLLFHHDGWTNYSAEFASCSFDWALFFRSLKFFCEKGKGFPYPEFNV</sequence>
<dbReference type="CDD" id="cd07814">
    <property type="entry name" value="SRPBCC_CalC_Aha1-like"/>
    <property type="match status" value="1"/>
</dbReference>
<comment type="similarity">
    <text evidence="1">Belongs to the AHA1 family.</text>
</comment>
<dbReference type="InterPro" id="IPR013538">
    <property type="entry name" value="ASHA1/2-like_C"/>
</dbReference>
<dbReference type="Gene3D" id="3.30.530.20">
    <property type="match status" value="2"/>
</dbReference>
<evidence type="ECO:0000259" key="2">
    <source>
        <dbReference type="Pfam" id="PF08327"/>
    </source>
</evidence>
<evidence type="ECO:0000256" key="1">
    <source>
        <dbReference type="ARBA" id="ARBA00006817"/>
    </source>
</evidence>
<accession>A0A654DHI2</accession>
<dbReference type="RefSeq" id="WP_236560191.1">
    <property type="nucleotide sequence ID" value="NZ_CP068086.1"/>
</dbReference>
<gene>
    <name evidence="3" type="ORF">SPHINGO8BC_60500</name>
</gene>
<dbReference type="Pfam" id="PF08327">
    <property type="entry name" value="AHSA1"/>
    <property type="match status" value="1"/>
</dbReference>
<dbReference type="SUPFAM" id="SSF55961">
    <property type="entry name" value="Bet v1-like"/>
    <property type="match status" value="2"/>
</dbReference>
<proteinExistence type="inferred from homology"/>
<protein>
    <submittedName>
        <fullName evidence="3">Activator of Hsp90 ATPase homolog 1-like protein</fullName>
    </submittedName>
</protein>
<organism evidence="3 4">
    <name type="scientific">Sphingobacterium multivorum</name>
    <dbReference type="NCBI Taxonomy" id="28454"/>
    <lineage>
        <taxon>Bacteria</taxon>
        <taxon>Pseudomonadati</taxon>
        <taxon>Bacteroidota</taxon>
        <taxon>Sphingobacteriia</taxon>
        <taxon>Sphingobacteriales</taxon>
        <taxon>Sphingobacteriaceae</taxon>
        <taxon>Sphingobacterium</taxon>
    </lineage>
</organism>
<evidence type="ECO:0000313" key="3">
    <source>
        <dbReference type="EMBL" id="VXD05421.1"/>
    </source>
</evidence>
<reference evidence="3 4" key="1">
    <citation type="submission" date="2019-10" db="EMBL/GenBank/DDBJ databases">
        <authorList>
            <person name="Karimi E."/>
        </authorList>
    </citation>
    <scope>NUCLEOTIDE SEQUENCE [LARGE SCALE GENOMIC DNA]</scope>
    <source>
        <strain evidence="3">Sphingobacterium sp. 8BC</strain>
    </source>
</reference>
<dbReference type="InterPro" id="IPR023393">
    <property type="entry name" value="START-like_dom_sf"/>
</dbReference>
<name>A0A654DHI2_SPHMU</name>
<dbReference type="GeneID" id="97180805"/>